<evidence type="ECO:0000256" key="1">
    <source>
        <dbReference type="SAM" id="MobiDB-lite"/>
    </source>
</evidence>
<dbReference type="HOGENOM" id="CLU_1856759_0_0_1"/>
<accession>A0A0C3LB01</accession>
<keyword evidence="2" id="KW-1133">Transmembrane helix</keyword>
<sequence>MAPITVLLNKRSKDSNPDAIDTLNNSINAGNYVGLALTILVVVVLVGTIIFSVRKRRLRRAQEEIKKQTGESNNAIEIGITLVVPLEYAPQSPDNALSDALKTHSRNKPPSQRSKTVASRAIAARARDTRSASPGWLV</sequence>
<gene>
    <name evidence="3" type="ORF">M407DRAFT_5284</name>
</gene>
<dbReference type="Proteomes" id="UP000054248">
    <property type="component" value="Unassembled WGS sequence"/>
</dbReference>
<keyword evidence="2" id="KW-0472">Membrane</keyword>
<dbReference type="AlphaFoldDB" id="A0A0C3LB01"/>
<protein>
    <submittedName>
        <fullName evidence="3">Uncharacterized protein</fullName>
    </submittedName>
</protein>
<proteinExistence type="predicted"/>
<name>A0A0C3LB01_9AGAM</name>
<reference evidence="4" key="2">
    <citation type="submission" date="2015-01" db="EMBL/GenBank/DDBJ databases">
        <title>Evolutionary Origins and Diversification of the Mycorrhizal Mutualists.</title>
        <authorList>
            <consortium name="DOE Joint Genome Institute"/>
            <consortium name="Mycorrhizal Genomics Consortium"/>
            <person name="Kohler A."/>
            <person name="Kuo A."/>
            <person name="Nagy L.G."/>
            <person name="Floudas D."/>
            <person name="Copeland A."/>
            <person name="Barry K.W."/>
            <person name="Cichocki N."/>
            <person name="Veneault-Fourrey C."/>
            <person name="LaButti K."/>
            <person name="Lindquist E.A."/>
            <person name="Lipzen A."/>
            <person name="Lundell T."/>
            <person name="Morin E."/>
            <person name="Murat C."/>
            <person name="Riley R."/>
            <person name="Ohm R."/>
            <person name="Sun H."/>
            <person name="Tunlid A."/>
            <person name="Henrissat B."/>
            <person name="Grigoriev I.V."/>
            <person name="Hibbett D.S."/>
            <person name="Martin F."/>
        </authorList>
    </citation>
    <scope>NUCLEOTIDE SEQUENCE [LARGE SCALE GENOMIC DNA]</scope>
    <source>
        <strain evidence="4">MUT 4182</strain>
    </source>
</reference>
<evidence type="ECO:0000313" key="3">
    <source>
        <dbReference type="EMBL" id="KIO31063.1"/>
    </source>
</evidence>
<keyword evidence="2" id="KW-0812">Transmembrane</keyword>
<dbReference type="EMBL" id="KN822966">
    <property type="protein sequence ID" value="KIO31063.1"/>
    <property type="molecule type" value="Genomic_DNA"/>
</dbReference>
<dbReference type="OrthoDB" id="10397858at2759"/>
<evidence type="ECO:0000313" key="4">
    <source>
        <dbReference type="Proteomes" id="UP000054248"/>
    </source>
</evidence>
<reference evidence="3 4" key="1">
    <citation type="submission" date="2014-04" db="EMBL/GenBank/DDBJ databases">
        <authorList>
            <consortium name="DOE Joint Genome Institute"/>
            <person name="Kuo A."/>
            <person name="Girlanda M."/>
            <person name="Perotto S."/>
            <person name="Kohler A."/>
            <person name="Nagy L.G."/>
            <person name="Floudas D."/>
            <person name="Copeland A."/>
            <person name="Barry K.W."/>
            <person name="Cichocki N."/>
            <person name="Veneault-Fourrey C."/>
            <person name="LaButti K."/>
            <person name="Lindquist E.A."/>
            <person name="Lipzen A."/>
            <person name="Lundell T."/>
            <person name="Morin E."/>
            <person name="Murat C."/>
            <person name="Sun H."/>
            <person name="Tunlid A."/>
            <person name="Henrissat B."/>
            <person name="Grigoriev I.V."/>
            <person name="Hibbett D.S."/>
            <person name="Martin F."/>
            <person name="Nordberg H.P."/>
            <person name="Cantor M.N."/>
            <person name="Hua S.X."/>
        </authorList>
    </citation>
    <scope>NUCLEOTIDE SEQUENCE [LARGE SCALE GENOMIC DNA]</scope>
    <source>
        <strain evidence="3 4">MUT 4182</strain>
    </source>
</reference>
<keyword evidence="4" id="KW-1185">Reference proteome</keyword>
<feature type="transmembrane region" description="Helical" evidence="2">
    <location>
        <begin position="32"/>
        <end position="53"/>
    </location>
</feature>
<evidence type="ECO:0000256" key="2">
    <source>
        <dbReference type="SAM" id="Phobius"/>
    </source>
</evidence>
<organism evidence="3 4">
    <name type="scientific">Tulasnella calospora MUT 4182</name>
    <dbReference type="NCBI Taxonomy" id="1051891"/>
    <lineage>
        <taxon>Eukaryota</taxon>
        <taxon>Fungi</taxon>
        <taxon>Dikarya</taxon>
        <taxon>Basidiomycota</taxon>
        <taxon>Agaricomycotina</taxon>
        <taxon>Agaricomycetes</taxon>
        <taxon>Cantharellales</taxon>
        <taxon>Tulasnellaceae</taxon>
        <taxon>Tulasnella</taxon>
    </lineage>
</organism>
<feature type="region of interest" description="Disordered" evidence="1">
    <location>
        <begin position="94"/>
        <end position="119"/>
    </location>
</feature>
<feature type="compositionally biased region" description="Polar residues" evidence="1">
    <location>
        <begin position="108"/>
        <end position="117"/>
    </location>
</feature>